<gene>
    <name evidence="1" type="ORF">PHYPA_010908</name>
</gene>
<evidence type="ECO:0000313" key="1">
    <source>
        <dbReference type="EMBL" id="PNR51720.1"/>
    </source>
</evidence>
<dbReference type="EMBL" id="ABEU02000007">
    <property type="protein sequence ID" value="PNR51720.1"/>
    <property type="molecule type" value="Genomic_DNA"/>
</dbReference>
<accession>A0A2K1KD58</accession>
<dbReference type="EnsemblPlants" id="Pp3c7_26469V3.1">
    <property type="protein sequence ID" value="PAC:32926372.CDS.1"/>
    <property type="gene ID" value="Pp3c7_26469"/>
</dbReference>
<dbReference type="InParanoid" id="A0A2K1KD58"/>
<dbReference type="Proteomes" id="UP000006727">
    <property type="component" value="Chromosome 7"/>
</dbReference>
<reference evidence="1 3" key="1">
    <citation type="journal article" date="2008" name="Science">
        <title>The Physcomitrella genome reveals evolutionary insights into the conquest of land by plants.</title>
        <authorList>
            <person name="Rensing S."/>
            <person name="Lang D."/>
            <person name="Zimmer A."/>
            <person name="Terry A."/>
            <person name="Salamov A."/>
            <person name="Shapiro H."/>
            <person name="Nishiyama T."/>
            <person name="Perroud P.-F."/>
            <person name="Lindquist E."/>
            <person name="Kamisugi Y."/>
            <person name="Tanahashi T."/>
            <person name="Sakakibara K."/>
            <person name="Fujita T."/>
            <person name="Oishi K."/>
            <person name="Shin-I T."/>
            <person name="Kuroki Y."/>
            <person name="Toyoda A."/>
            <person name="Suzuki Y."/>
            <person name="Hashimoto A."/>
            <person name="Yamaguchi K."/>
            <person name="Sugano A."/>
            <person name="Kohara Y."/>
            <person name="Fujiyama A."/>
            <person name="Anterola A."/>
            <person name="Aoki S."/>
            <person name="Ashton N."/>
            <person name="Barbazuk W.B."/>
            <person name="Barker E."/>
            <person name="Bennetzen J."/>
            <person name="Bezanilla M."/>
            <person name="Blankenship R."/>
            <person name="Cho S.H."/>
            <person name="Dutcher S."/>
            <person name="Estelle M."/>
            <person name="Fawcett J.A."/>
            <person name="Gundlach H."/>
            <person name="Hanada K."/>
            <person name="Heyl A."/>
            <person name="Hicks K.A."/>
            <person name="Hugh J."/>
            <person name="Lohr M."/>
            <person name="Mayer K."/>
            <person name="Melkozernov A."/>
            <person name="Murata T."/>
            <person name="Nelson D."/>
            <person name="Pils B."/>
            <person name="Prigge M."/>
            <person name="Reiss B."/>
            <person name="Renner T."/>
            <person name="Rombauts S."/>
            <person name="Rushton P."/>
            <person name="Sanderfoot A."/>
            <person name="Schween G."/>
            <person name="Shiu S.-H."/>
            <person name="Stueber K."/>
            <person name="Theodoulou F.L."/>
            <person name="Tu H."/>
            <person name="Van de Peer Y."/>
            <person name="Verrier P.J."/>
            <person name="Waters E."/>
            <person name="Wood A."/>
            <person name="Yang L."/>
            <person name="Cove D."/>
            <person name="Cuming A."/>
            <person name="Hasebe M."/>
            <person name="Lucas S."/>
            <person name="Mishler D.B."/>
            <person name="Reski R."/>
            <person name="Grigoriev I."/>
            <person name="Quatrano R.S."/>
            <person name="Boore J.L."/>
        </authorList>
    </citation>
    <scope>NUCLEOTIDE SEQUENCE [LARGE SCALE GENOMIC DNA]</scope>
    <source>
        <strain evidence="2 3">cv. Gransden 2004</strain>
    </source>
</reference>
<proteinExistence type="predicted"/>
<protein>
    <submittedName>
        <fullName evidence="1 2">Uncharacterized protein</fullName>
    </submittedName>
</protein>
<name>A0A2K1KD58_PHYPA</name>
<reference evidence="1 3" key="2">
    <citation type="journal article" date="2018" name="Plant J.">
        <title>The Physcomitrella patens chromosome-scale assembly reveals moss genome structure and evolution.</title>
        <authorList>
            <person name="Lang D."/>
            <person name="Ullrich K.K."/>
            <person name="Murat F."/>
            <person name="Fuchs J."/>
            <person name="Jenkins J."/>
            <person name="Haas F.B."/>
            <person name="Piednoel M."/>
            <person name="Gundlach H."/>
            <person name="Van Bel M."/>
            <person name="Meyberg R."/>
            <person name="Vives C."/>
            <person name="Morata J."/>
            <person name="Symeonidi A."/>
            <person name="Hiss M."/>
            <person name="Muchero W."/>
            <person name="Kamisugi Y."/>
            <person name="Saleh O."/>
            <person name="Blanc G."/>
            <person name="Decker E.L."/>
            <person name="van Gessel N."/>
            <person name="Grimwood J."/>
            <person name="Hayes R.D."/>
            <person name="Graham S.W."/>
            <person name="Gunter L.E."/>
            <person name="McDaniel S.F."/>
            <person name="Hoernstein S.N.W."/>
            <person name="Larsson A."/>
            <person name="Li F.W."/>
            <person name="Perroud P.F."/>
            <person name="Phillips J."/>
            <person name="Ranjan P."/>
            <person name="Rokshar D.S."/>
            <person name="Rothfels C.J."/>
            <person name="Schneider L."/>
            <person name="Shu S."/>
            <person name="Stevenson D.W."/>
            <person name="Thummler F."/>
            <person name="Tillich M."/>
            <person name="Villarreal Aguilar J.C."/>
            <person name="Widiez T."/>
            <person name="Wong G.K."/>
            <person name="Wymore A."/>
            <person name="Zhang Y."/>
            <person name="Zimmer A.D."/>
            <person name="Quatrano R.S."/>
            <person name="Mayer K.F.X."/>
            <person name="Goodstein D."/>
            <person name="Casacuberta J.M."/>
            <person name="Vandepoele K."/>
            <person name="Reski R."/>
            <person name="Cuming A.C."/>
            <person name="Tuskan G.A."/>
            <person name="Maumus F."/>
            <person name="Salse J."/>
            <person name="Schmutz J."/>
            <person name="Rensing S.A."/>
        </authorList>
    </citation>
    <scope>NUCLEOTIDE SEQUENCE [LARGE SCALE GENOMIC DNA]</scope>
    <source>
        <strain evidence="2 3">cv. Gransden 2004</strain>
    </source>
</reference>
<organism evidence="1">
    <name type="scientific">Physcomitrium patens</name>
    <name type="common">Spreading-leaved earth moss</name>
    <name type="synonym">Physcomitrella patens</name>
    <dbReference type="NCBI Taxonomy" id="3218"/>
    <lineage>
        <taxon>Eukaryota</taxon>
        <taxon>Viridiplantae</taxon>
        <taxon>Streptophyta</taxon>
        <taxon>Embryophyta</taxon>
        <taxon>Bryophyta</taxon>
        <taxon>Bryophytina</taxon>
        <taxon>Bryopsida</taxon>
        <taxon>Funariidae</taxon>
        <taxon>Funariales</taxon>
        <taxon>Funariaceae</taxon>
        <taxon>Physcomitrium</taxon>
    </lineage>
</organism>
<keyword evidence="3" id="KW-1185">Reference proteome</keyword>
<dbReference type="Gramene" id="Pp3c7_26469V3.1">
    <property type="protein sequence ID" value="PAC:32926372.CDS.1"/>
    <property type="gene ID" value="Pp3c7_26469"/>
</dbReference>
<evidence type="ECO:0000313" key="3">
    <source>
        <dbReference type="Proteomes" id="UP000006727"/>
    </source>
</evidence>
<sequence>MVIDRLPSNMILTERKQYHPPFISKRTGSHIVSQPLATLPSFLIRISTTTQSLSLKMLPEGPTLICTRTFSSNR</sequence>
<evidence type="ECO:0000313" key="2">
    <source>
        <dbReference type="EnsemblPlants" id="PAC:32926372.CDS.1"/>
    </source>
</evidence>
<reference evidence="2" key="3">
    <citation type="submission" date="2020-12" db="UniProtKB">
        <authorList>
            <consortium name="EnsemblPlants"/>
        </authorList>
    </citation>
    <scope>IDENTIFICATION</scope>
</reference>
<dbReference type="AlphaFoldDB" id="A0A2K1KD58"/>